<gene>
    <name evidence="1" type="ORF">F5891DRAFT_1221801</name>
</gene>
<protein>
    <submittedName>
        <fullName evidence="1">Uncharacterized protein</fullName>
    </submittedName>
</protein>
<accession>A0AAD4DQL1</accession>
<dbReference type="GeneID" id="64663736"/>
<reference evidence="1" key="1">
    <citation type="journal article" date="2020" name="New Phytol.">
        <title>Comparative genomics reveals dynamic genome evolution in host specialist ectomycorrhizal fungi.</title>
        <authorList>
            <person name="Lofgren L.A."/>
            <person name="Nguyen N.H."/>
            <person name="Vilgalys R."/>
            <person name="Ruytinx J."/>
            <person name="Liao H.L."/>
            <person name="Branco S."/>
            <person name="Kuo A."/>
            <person name="LaButti K."/>
            <person name="Lipzen A."/>
            <person name="Andreopoulos W."/>
            <person name="Pangilinan J."/>
            <person name="Riley R."/>
            <person name="Hundley H."/>
            <person name="Na H."/>
            <person name="Barry K."/>
            <person name="Grigoriev I.V."/>
            <person name="Stajich J.E."/>
            <person name="Kennedy P.G."/>
        </authorList>
    </citation>
    <scope>NUCLEOTIDE SEQUENCE</scope>
    <source>
        <strain evidence="1">FC203</strain>
    </source>
</reference>
<keyword evidence="2" id="KW-1185">Reference proteome</keyword>
<dbReference type="EMBL" id="JABBWK010000205">
    <property type="protein sequence ID" value="KAG1887491.1"/>
    <property type="molecule type" value="Genomic_DNA"/>
</dbReference>
<name>A0AAD4DQL1_9AGAM</name>
<proteinExistence type="predicted"/>
<organism evidence="1 2">
    <name type="scientific">Suillus fuscotomentosus</name>
    <dbReference type="NCBI Taxonomy" id="1912939"/>
    <lineage>
        <taxon>Eukaryota</taxon>
        <taxon>Fungi</taxon>
        <taxon>Dikarya</taxon>
        <taxon>Basidiomycota</taxon>
        <taxon>Agaricomycotina</taxon>
        <taxon>Agaricomycetes</taxon>
        <taxon>Agaricomycetidae</taxon>
        <taxon>Boletales</taxon>
        <taxon>Suillineae</taxon>
        <taxon>Suillaceae</taxon>
        <taxon>Suillus</taxon>
    </lineage>
</organism>
<dbReference type="AlphaFoldDB" id="A0AAD4DQL1"/>
<evidence type="ECO:0000313" key="2">
    <source>
        <dbReference type="Proteomes" id="UP001195769"/>
    </source>
</evidence>
<sequence>MYCGRHRHQLKTAARLDHLWTQSSIVPKRLYTFPLDFPGVFQGLKFLPGGTWLVLLFHCRNLNPSRHSNLCLVKPSTGAGFPAVSTTFQSEMCWLPFLDQTVRIDHLVVTISYYYEPSVMTGAVYPSGPNSPYSRIPTRSNAFGIVHLNTKIPSITIPLIFRTNVFVRNYAASGDYIVYGWITADRRHFLRIMQLNDNYDGFRKDMTVEIDCPKGHDGKLRIRYDLRLSGRVPCILLISTRLMAAYNIPSNVPNNVDANLPPLLTPFWQLRPAAIRFIRPHLDASEPNTYAIEKYNFDPPHPQNLQRPCLFSAQRIFWRSSLKNQKGTTSPWQMTIETSGVSENVHREGRVLIDLQETQTSAPSASTRIVQDWDELSGRLSLEAEQAPSDAPEQTPNYLAMLAHPSKPPRRWDLKVGAVSKTDQYETLDSRRRHVHTSLQPLRCPTLAQVYTPLELVF</sequence>
<dbReference type="Proteomes" id="UP001195769">
    <property type="component" value="Unassembled WGS sequence"/>
</dbReference>
<evidence type="ECO:0000313" key="1">
    <source>
        <dbReference type="EMBL" id="KAG1887491.1"/>
    </source>
</evidence>
<comment type="caution">
    <text evidence="1">The sequence shown here is derived from an EMBL/GenBank/DDBJ whole genome shotgun (WGS) entry which is preliminary data.</text>
</comment>
<dbReference type="RefSeq" id="XP_041216895.1">
    <property type="nucleotide sequence ID" value="XM_041369438.1"/>
</dbReference>